<feature type="compositionally biased region" description="Pro residues" evidence="1">
    <location>
        <begin position="223"/>
        <end position="236"/>
    </location>
</feature>
<sequence length="436" mass="47263">MSTSIPRRPVGAAATERASAGSIASASSTYSSSPGFSRSMSDSSNKTKDSLSGIDSEADASPPLPQKDSQRQPQTTKSTLGSPASSFQTSPLRPEIWRRRPVKSDRSIVFPELKLSNSNGSTAGPPPERELPALPSHSQLPRSQAQKLLPARPAPPQPDLGGMGQKFSKLKDKARRGSRASEDVQPQSHYSPFQRKRLPTPDYLKSDKLQKTIIPQVLSPISPETPPVDDAPPAVPPRAESRSTSSLTIVPDTVLANRTNRPDLLSSHSRDTSETLTVTSELQVVRSPQPQKAYAAKILTPSHSPPPSEQIRSLDSIPPVTTPASKLNINFPKPSTPSTPGAILQGPQLGIVHLECYHNHNQMRHSKNTLCPVACMVCRKNEIGPLWRCAWCCLSACGACMQVLTSIPGRDLRVCLERVEKKGEKRQKSISSGTWR</sequence>
<feature type="region of interest" description="Disordered" evidence="1">
    <location>
        <begin position="1"/>
        <end position="202"/>
    </location>
</feature>
<feature type="compositionally biased region" description="Polar residues" evidence="1">
    <location>
        <begin position="71"/>
        <end position="91"/>
    </location>
</feature>
<comment type="caution">
    <text evidence="2">The sequence shown here is derived from an EMBL/GenBank/DDBJ whole genome shotgun (WGS) entry which is preliminary data.</text>
</comment>
<feature type="region of interest" description="Disordered" evidence="1">
    <location>
        <begin position="217"/>
        <end position="289"/>
    </location>
</feature>
<dbReference type="OrthoDB" id="5425130at2759"/>
<evidence type="ECO:0000313" key="2">
    <source>
        <dbReference type="EMBL" id="KAG0646683.1"/>
    </source>
</evidence>
<reference evidence="2" key="1">
    <citation type="submission" date="2019-07" db="EMBL/GenBank/DDBJ databases">
        <title>Hyphodiscus hymeniophilus genome sequencing and assembly.</title>
        <authorList>
            <person name="Kramer G."/>
            <person name="Nodwell J."/>
        </authorList>
    </citation>
    <scope>NUCLEOTIDE SEQUENCE</scope>
    <source>
        <strain evidence="2">ATCC 34498</strain>
    </source>
</reference>
<evidence type="ECO:0000313" key="3">
    <source>
        <dbReference type="Proteomes" id="UP000785200"/>
    </source>
</evidence>
<gene>
    <name evidence="2" type="ORF">D0Z07_6271</name>
</gene>
<feature type="compositionally biased region" description="Polar residues" evidence="1">
    <location>
        <begin position="136"/>
        <end position="146"/>
    </location>
</feature>
<dbReference type="EMBL" id="VNKQ01000014">
    <property type="protein sequence ID" value="KAG0646683.1"/>
    <property type="molecule type" value="Genomic_DNA"/>
</dbReference>
<feature type="compositionally biased region" description="Polar residues" evidence="1">
    <location>
        <begin position="274"/>
        <end position="289"/>
    </location>
</feature>
<proteinExistence type="predicted"/>
<protein>
    <submittedName>
        <fullName evidence="2">Uncharacterized protein</fullName>
    </submittedName>
</protein>
<dbReference type="Proteomes" id="UP000785200">
    <property type="component" value="Unassembled WGS sequence"/>
</dbReference>
<evidence type="ECO:0000256" key="1">
    <source>
        <dbReference type="SAM" id="MobiDB-lite"/>
    </source>
</evidence>
<organism evidence="2 3">
    <name type="scientific">Hyphodiscus hymeniophilus</name>
    <dbReference type="NCBI Taxonomy" id="353542"/>
    <lineage>
        <taxon>Eukaryota</taxon>
        <taxon>Fungi</taxon>
        <taxon>Dikarya</taxon>
        <taxon>Ascomycota</taxon>
        <taxon>Pezizomycotina</taxon>
        <taxon>Leotiomycetes</taxon>
        <taxon>Helotiales</taxon>
        <taxon>Hyphodiscaceae</taxon>
        <taxon>Hyphodiscus</taxon>
    </lineage>
</organism>
<dbReference type="AlphaFoldDB" id="A0A9P6VF49"/>
<accession>A0A9P6VF49</accession>
<name>A0A9P6VF49_9HELO</name>
<feature type="compositionally biased region" description="Low complexity" evidence="1">
    <location>
        <begin position="18"/>
        <end position="39"/>
    </location>
</feature>
<keyword evidence="3" id="KW-1185">Reference proteome</keyword>
<feature type="compositionally biased region" description="Basic and acidic residues" evidence="1">
    <location>
        <begin position="95"/>
        <end position="106"/>
    </location>
</feature>